<evidence type="ECO:0000313" key="1">
    <source>
        <dbReference type="EMBL" id="BAY55242.1"/>
    </source>
</evidence>
<dbReference type="Proteomes" id="UP000217895">
    <property type="component" value="Chromosome"/>
</dbReference>
<keyword evidence="2" id="KW-1185">Reference proteome</keyword>
<dbReference type="AlphaFoldDB" id="A0A1Z4JEP4"/>
<reference evidence="1 2" key="1">
    <citation type="submission" date="2017-06" db="EMBL/GenBank/DDBJ databases">
        <title>Genome sequencing of cyanobaciteial culture collection at National Institute for Environmental Studies (NIES).</title>
        <authorList>
            <person name="Hirose Y."/>
            <person name="Shimura Y."/>
            <person name="Fujisawa T."/>
            <person name="Nakamura Y."/>
            <person name="Kawachi M."/>
        </authorList>
    </citation>
    <scope>NUCLEOTIDE SEQUENCE [LARGE SCALE GENOMIC DNA]</scope>
    <source>
        <strain evidence="1 2">NIES-2135</strain>
    </source>
</reference>
<accession>A0A1Z4JEP4</accession>
<protein>
    <submittedName>
        <fullName evidence="1">Uncharacterized protein</fullName>
    </submittedName>
</protein>
<gene>
    <name evidence="1" type="ORF">NIES2135_20650</name>
</gene>
<dbReference type="EMBL" id="AP018203">
    <property type="protein sequence ID" value="BAY55242.1"/>
    <property type="molecule type" value="Genomic_DNA"/>
</dbReference>
<evidence type="ECO:0000313" key="2">
    <source>
        <dbReference type="Proteomes" id="UP000217895"/>
    </source>
</evidence>
<sequence>MTFVLDDPSIAIPLGELIRVPVKFIKGKSDLPSIVIQAISVQLQATGKNLLPVVVKLLGEDKYQATINTQILEAARLAKLDFVWCIVADDAMHAQMQIETGQSIQINVLAASEKSIVEVLEIARSRNPSLSKLNSALIARAICEHRKMNQPKNLAFLTKLRCGVGKTKLPLLSEYLSL</sequence>
<name>A0A1Z4JEP4_LEPBY</name>
<proteinExistence type="predicted"/>
<organism evidence="1 2">
    <name type="scientific">Leptolyngbya boryana NIES-2135</name>
    <dbReference type="NCBI Taxonomy" id="1973484"/>
    <lineage>
        <taxon>Bacteria</taxon>
        <taxon>Bacillati</taxon>
        <taxon>Cyanobacteriota</taxon>
        <taxon>Cyanophyceae</taxon>
        <taxon>Leptolyngbyales</taxon>
        <taxon>Leptolyngbyaceae</taxon>
        <taxon>Leptolyngbya group</taxon>
        <taxon>Leptolyngbya</taxon>
    </lineage>
</organism>